<dbReference type="InterPro" id="IPR001789">
    <property type="entry name" value="Sig_transdc_resp-reg_receiver"/>
</dbReference>
<dbReference type="GO" id="GO:0003677">
    <property type="term" value="F:DNA binding"/>
    <property type="evidence" value="ECO:0007669"/>
    <property type="project" value="UniProtKB-KW"/>
</dbReference>
<keyword evidence="2 6" id="KW-0238">DNA-binding</keyword>
<dbReference type="Gene3D" id="3.40.50.2300">
    <property type="match status" value="1"/>
</dbReference>
<dbReference type="STRING" id="1823756.A4H34_02670"/>
<accession>A0A179B325</accession>
<feature type="domain" description="HTH luxR-type" evidence="4">
    <location>
        <begin position="143"/>
        <end position="208"/>
    </location>
</feature>
<keyword evidence="1 3" id="KW-0597">Phosphoprotein</keyword>
<evidence type="ECO:0000256" key="3">
    <source>
        <dbReference type="PROSITE-ProRule" id="PRU00169"/>
    </source>
</evidence>
<dbReference type="PRINTS" id="PR00038">
    <property type="entry name" value="HTHLUXR"/>
</dbReference>
<dbReference type="GO" id="GO:0006355">
    <property type="term" value="P:regulation of DNA-templated transcription"/>
    <property type="evidence" value="ECO:0007669"/>
    <property type="project" value="InterPro"/>
</dbReference>
<evidence type="ECO:0000256" key="2">
    <source>
        <dbReference type="ARBA" id="ARBA00023125"/>
    </source>
</evidence>
<dbReference type="PROSITE" id="PS50110">
    <property type="entry name" value="RESPONSE_REGULATORY"/>
    <property type="match status" value="1"/>
</dbReference>
<dbReference type="CDD" id="cd06170">
    <property type="entry name" value="LuxR_C_like"/>
    <property type="match status" value="1"/>
</dbReference>
<gene>
    <name evidence="6" type="ORF">A4H34_02670</name>
</gene>
<evidence type="ECO:0000259" key="5">
    <source>
        <dbReference type="PROSITE" id="PS50110"/>
    </source>
</evidence>
<dbReference type="PROSITE" id="PS50043">
    <property type="entry name" value="HTH_LUXR_2"/>
    <property type="match status" value="1"/>
</dbReference>
<evidence type="ECO:0000313" key="7">
    <source>
        <dbReference type="Proteomes" id="UP000078368"/>
    </source>
</evidence>
<dbReference type="EMBL" id="LVZK01000001">
    <property type="protein sequence ID" value="OAP86098.1"/>
    <property type="molecule type" value="Genomic_DNA"/>
</dbReference>
<proteinExistence type="predicted"/>
<dbReference type="PANTHER" id="PTHR43214">
    <property type="entry name" value="TWO-COMPONENT RESPONSE REGULATOR"/>
    <property type="match status" value="1"/>
</dbReference>
<dbReference type="CDD" id="cd17535">
    <property type="entry name" value="REC_NarL-like"/>
    <property type="match status" value="1"/>
</dbReference>
<dbReference type="Proteomes" id="UP000078368">
    <property type="component" value="Unassembled WGS sequence"/>
</dbReference>
<dbReference type="GO" id="GO:0000160">
    <property type="term" value="P:phosphorelay signal transduction system"/>
    <property type="evidence" value="ECO:0007669"/>
    <property type="project" value="InterPro"/>
</dbReference>
<dbReference type="RefSeq" id="WP_064230986.1">
    <property type="nucleotide sequence ID" value="NZ_LVZK01000001.1"/>
</dbReference>
<dbReference type="PROSITE" id="PS00622">
    <property type="entry name" value="HTH_LUXR_1"/>
    <property type="match status" value="1"/>
</dbReference>
<dbReference type="Pfam" id="PF00196">
    <property type="entry name" value="GerE"/>
    <property type="match status" value="1"/>
</dbReference>
<dbReference type="AlphaFoldDB" id="A0A179B325"/>
<dbReference type="InterPro" id="IPR016032">
    <property type="entry name" value="Sig_transdc_resp-reg_C-effctor"/>
</dbReference>
<protein>
    <submittedName>
        <fullName evidence="6">DNA-binding response regulator</fullName>
    </submittedName>
</protein>
<evidence type="ECO:0000256" key="1">
    <source>
        <dbReference type="ARBA" id="ARBA00022553"/>
    </source>
</evidence>
<comment type="caution">
    <text evidence="6">The sequence shown here is derived from an EMBL/GenBank/DDBJ whole genome shotgun (WGS) entry which is preliminary data.</text>
</comment>
<dbReference type="SMART" id="SM00448">
    <property type="entry name" value="REC"/>
    <property type="match status" value="1"/>
</dbReference>
<dbReference type="SUPFAM" id="SSF46894">
    <property type="entry name" value="C-terminal effector domain of the bipartite response regulators"/>
    <property type="match status" value="1"/>
</dbReference>
<evidence type="ECO:0000259" key="4">
    <source>
        <dbReference type="PROSITE" id="PS50043"/>
    </source>
</evidence>
<dbReference type="SMART" id="SM00421">
    <property type="entry name" value="HTH_LUXR"/>
    <property type="match status" value="1"/>
</dbReference>
<reference evidence="6 7" key="1">
    <citation type="submission" date="2016-04" db="EMBL/GenBank/DDBJ databases">
        <title>Peptidophaga gingivicola gen. nov., sp. nov., isolated from human subgingival plaque.</title>
        <authorList>
            <person name="Beall C.J."/>
            <person name="Mokrzan E.M."/>
            <person name="Griffen A.L."/>
            <person name="Leys E.J."/>
        </authorList>
    </citation>
    <scope>NUCLEOTIDE SEQUENCE [LARGE SCALE GENOMIC DNA]</scope>
    <source>
        <strain evidence="6 7">BA112</strain>
    </source>
</reference>
<dbReference type="InterPro" id="IPR039420">
    <property type="entry name" value="WalR-like"/>
</dbReference>
<dbReference type="OrthoDB" id="9808843at2"/>
<organism evidence="6 7">
    <name type="scientific">Peptidiphaga gingivicola</name>
    <dbReference type="NCBI Taxonomy" id="2741497"/>
    <lineage>
        <taxon>Bacteria</taxon>
        <taxon>Bacillati</taxon>
        <taxon>Actinomycetota</taxon>
        <taxon>Actinomycetes</taxon>
        <taxon>Actinomycetales</taxon>
        <taxon>Actinomycetaceae</taxon>
        <taxon>Peptidiphaga</taxon>
    </lineage>
</organism>
<feature type="modified residue" description="4-aspartylphosphate" evidence="3">
    <location>
        <position position="54"/>
    </location>
</feature>
<evidence type="ECO:0000313" key="6">
    <source>
        <dbReference type="EMBL" id="OAP86098.1"/>
    </source>
</evidence>
<dbReference type="InterPro" id="IPR058245">
    <property type="entry name" value="NreC/VraR/RcsB-like_REC"/>
</dbReference>
<dbReference type="SUPFAM" id="SSF52172">
    <property type="entry name" value="CheY-like"/>
    <property type="match status" value="1"/>
</dbReference>
<keyword evidence="7" id="KW-1185">Reference proteome</keyword>
<dbReference type="Pfam" id="PF00072">
    <property type="entry name" value="Response_reg"/>
    <property type="match status" value="1"/>
</dbReference>
<name>A0A179B325_9ACTO</name>
<dbReference type="InterPro" id="IPR000792">
    <property type="entry name" value="Tscrpt_reg_LuxR_C"/>
</dbReference>
<dbReference type="InterPro" id="IPR011006">
    <property type="entry name" value="CheY-like_superfamily"/>
</dbReference>
<sequence>MISIVMADDHPMIREGIKSMIEKYANLKVLGEASGGARALELVEKLRPDVLLLDLRMPDMSGSDVARKTLQISPDTKILILTMYDTDRDILAAIEAGASGYVLKDIEPFRLAEAIRATASGRTVLDERAARAVTQSVRGGSSTDGGVEELSEQEKRVLALAAEGMTNRQIATALGVGAATVKTYFSRAFAKLDVVDRTSAVVEAMRRGEIDA</sequence>
<feature type="domain" description="Response regulatory" evidence="5">
    <location>
        <begin position="3"/>
        <end position="119"/>
    </location>
</feature>